<dbReference type="PROSITE" id="PS50949">
    <property type="entry name" value="HTH_GNTR"/>
    <property type="match status" value="1"/>
</dbReference>
<dbReference type="Proteomes" id="UP000037269">
    <property type="component" value="Unassembled WGS sequence"/>
</dbReference>
<dbReference type="SUPFAM" id="SSF48008">
    <property type="entry name" value="GntR ligand-binding domain-like"/>
    <property type="match status" value="1"/>
</dbReference>
<organism evidence="5 7">
    <name type="scientific">Aneurinibacillus migulanus</name>
    <name type="common">Bacillus migulanus</name>
    <dbReference type="NCBI Taxonomy" id="47500"/>
    <lineage>
        <taxon>Bacteria</taxon>
        <taxon>Bacillati</taxon>
        <taxon>Bacillota</taxon>
        <taxon>Bacilli</taxon>
        <taxon>Bacillales</taxon>
        <taxon>Paenibacillaceae</taxon>
        <taxon>Aneurinibacillus group</taxon>
        <taxon>Aneurinibacillus</taxon>
    </lineage>
</organism>
<dbReference type="PANTHER" id="PTHR43537">
    <property type="entry name" value="TRANSCRIPTIONAL REGULATOR, GNTR FAMILY"/>
    <property type="match status" value="1"/>
</dbReference>
<feature type="domain" description="HTH gntR-type" evidence="4">
    <location>
        <begin position="9"/>
        <end position="77"/>
    </location>
</feature>
<evidence type="ECO:0000259" key="4">
    <source>
        <dbReference type="PROSITE" id="PS50949"/>
    </source>
</evidence>
<keyword evidence="3" id="KW-0804">Transcription</keyword>
<sequence>MKLRQATRLTLVEQVVVQIDELIQSSEWPVGKRIPAEPELVKQLGVSRNTVREAVRALIHTGLLEARQGDGTYVCSSSELGAALLRRLRRSNIAETLEVRYALEQEAARLAAVRRTQEDIEVLRECLANCSSAKDVEAYIQADMELHQAIVSSTHNGFLADLYEHMNEAIKISIGSTVEYTVLSELHEDLQQHDKIHGDLVTAIINGDPEASASAVRTHIQLSQNVLLEKDNKEK</sequence>
<evidence type="ECO:0000256" key="3">
    <source>
        <dbReference type="ARBA" id="ARBA00023163"/>
    </source>
</evidence>
<dbReference type="PATRIC" id="fig|47500.8.peg.1437"/>
<dbReference type="InterPro" id="IPR036388">
    <property type="entry name" value="WH-like_DNA-bd_sf"/>
</dbReference>
<dbReference type="SUPFAM" id="SSF46785">
    <property type="entry name" value="Winged helix' DNA-binding domain"/>
    <property type="match status" value="1"/>
</dbReference>
<keyword evidence="2 6" id="KW-0238">DNA-binding</keyword>
<dbReference type="GO" id="GO:0003677">
    <property type="term" value="F:DNA binding"/>
    <property type="evidence" value="ECO:0007669"/>
    <property type="project" value="UniProtKB-KW"/>
</dbReference>
<keyword evidence="7" id="KW-1185">Reference proteome</keyword>
<reference evidence="5 7" key="1">
    <citation type="submission" date="2015-07" db="EMBL/GenBank/DDBJ databases">
        <title>Fjat-14205 dsm 2895.</title>
        <authorList>
            <person name="Liu B."/>
            <person name="Wang J."/>
            <person name="Zhu Y."/>
            <person name="Liu G."/>
            <person name="Chen Q."/>
            <person name="Chen Z."/>
            <person name="Lan J."/>
            <person name="Che J."/>
            <person name="Ge C."/>
            <person name="Shi H."/>
            <person name="Pan Z."/>
            <person name="Liu X."/>
        </authorList>
    </citation>
    <scope>NUCLEOTIDE SEQUENCE [LARGE SCALE GENOMIC DNA]</scope>
    <source>
        <strain evidence="5 7">DSM 2895</strain>
    </source>
</reference>
<dbReference type="InterPro" id="IPR008920">
    <property type="entry name" value="TF_FadR/GntR_C"/>
</dbReference>
<accession>A0A0D1WJA2</accession>
<dbReference type="GO" id="GO:0003700">
    <property type="term" value="F:DNA-binding transcription factor activity"/>
    <property type="evidence" value="ECO:0007669"/>
    <property type="project" value="InterPro"/>
</dbReference>
<reference evidence="6 8" key="2">
    <citation type="submission" date="2016-10" db="EMBL/GenBank/DDBJ databases">
        <authorList>
            <person name="de Groot N.N."/>
        </authorList>
    </citation>
    <scope>NUCLEOTIDE SEQUENCE [LARGE SCALE GENOMIC DNA]</scope>
    <source>
        <strain evidence="6 8">DSM 2895</strain>
    </source>
</reference>
<dbReference type="Pfam" id="PF00392">
    <property type="entry name" value="GntR"/>
    <property type="match status" value="1"/>
</dbReference>
<evidence type="ECO:0000313" key="8">
    <source>
        <dbReference type="Proteomes" id="UP000182836"/>
    </source>
</evidence>
<dbReference type="Proteomes" id="UP000182836">
    <property type="component" value="Unassembled WGS sequence"/>
</dbReference>
<name>A0A0D1WJA2_ANEMI</name>
<dbReference type="InterPro" id="IPR000524">
    <property type="entry name" value="Tscrpt_reg_HTH_GntR"/>
</dbReference>
<dbReference type="InterPro" id="IPR011711">
    <property type="entry name" value="GntR_C"/>
</dbReference>
<evidence type="ECO:0000313" key="5">
    <source>
        <dbReference type="EMBL" id="KON96316.1"/>
    </source>
</evidence>
<keyword evidence="1" id="KW-0805">Transcription regulation</keyword>
<dbReference type="Gene3D" id="1.10.10.10">
    <property type="entry name" value="Winged helix-like DNA-binding domain superfamily/Winged helix DNA-binding domain"/>
    <property type="match status" value="1"/>
</dbReference>
<dbReference type="PRINTS" id="PR00035">
    <property type="entry name" value="HTHGNTR"/>
</dbReference>
<evidence type="ECO:0000256" key="2">
    <source>
        <dbReference type="ARBA" id="ARBA00023125"/>
    </source>
</evidence>
<dbReference type="GeneID" id="42306161"/>
<dbReference type="Pfam" id="PF07729">
    <property type="entry name" value="FCD"/>
    <property type="match status" value="1"/>
</dbReference>
<dbReference type="Gene3D" id="1.20.120.530">
    <property type="entry name" value="GntR ligand-binding domain-like"/>
    <property type="match status" value="1"/>
</dbReference>
<dbReference type="EMBL" id="LGUG01000004">
    <property type="protein sequence ID" value="KON96316.1"/>
    <property type="molecule type" value="Genomic_DNA"/>
</dbReference>
<protein>
    <submittedName>
        <fullName evidence="6">DNA-binding transcriptional regulator, FadR family</fullName>
    </submittedName>
    <submittedName>
        <fullName evidence="5">GntR family transcriptional regulator</fullName>
    </submittedName>
</protein>
<gene>
    <name evidence="5" type="ORF">AF333_13365</name>
    <name evidence="6" type="ORF">SAMN04487909_102267</name>
</gene>
<dbReference type="RefSeq" id="WP_043064001.1">
    <property type="nucleotide sequence ID" value="NZ_BJOA01000009.1"/>
</dbReference>
<proteinExistence type="predicted"/>
<evidence type="ECO:0000313" key="6">
    <source>
        <dbReference type="EMBL" id="SDI24907.1"/>
    </source>
</evidence>
<dbReference type="AlphaFoldDB" id="A0A0D1WJA2"/>
<dbReference type="SMART" id="SM00895">
    <property type="entry name" value="FCD"/>
    <property type="match status" value="1"/>
</dbReference>
<evidence type="ECO:0000313" key="7">
    <source>
        <dbReference type="Proteomes" id="UP000037269"/>
    </source>
</evidence>
<dbReference type="CDD" id="cd07377">
    <property type="entry name" value="WHTH_GntR"/>
    <property type="match status" value="1"/>
</dbReference>
<dbReference type="SMART" id="SM00345">
    <property type="entry name" value="HTH_GNTR"/>
    <property type="match status" value="1"/>
</dbReference>
<dbReference type="PANTHER" id="PTHR43537:SF47">
    <property type="entry name" value="REGULATORY PROTEIN GNTR HTH"/>
    <property type="match status" value="1"/>
</dbReference>
<dbReference type="OrthoDB" id="9782299at2"/>
<dbReference type="InterPro" id="IPR036390">
    <property type="entry name" value="WH_DNA-bd_sf"/>
</dbReference>
<dbReference type="STRING" id="47500.AF333_13365"/>
<evidence type="ECO:0000256" key="1">
    <source>
        <dbReference type="ARBA" id="ARBA00023015"/>
    </source>
</evidence>
<dbReference type="EMBL" id="FNED01000002">
    <property type="protein sequence ID" value="SDI24907.1"/>
    <property type="molecule type" value="Genomic_DNA"/>
</dbReference>